<protein>
    <submittedName>
        <fullName evidence="2">PIN domain-containing protein</fullName>
    </submittedName>
</protein>
<accession>A0ABU4UHQ1</accession>
<dbReference type="InterPro" id="IPR002716">
    <property type="entry name" value="PIN_dom"/>
</dbReference>
<dbReference type="EMBL" id="JAXARY010000017">
    <property type="protein sequence ID" value="MDX8129002.1"/>
    <property type="molecule type" value="Genomic_DNA"/>
</dbReference>
<dbReference type="Gene3D" id="3.40.50.1010">
    <property type="entry name" value="5'-nuclease"/>
    <property type="match status" value="1"/>
</dbReference>
<dbReference type="RefSeq" id="WP_319962340.1">
    <property type="nucleotide sequence ID" value="NZ_JAXARY010000017.1"/>
</dbReference>
<dbReference type="SUPFAM" id="SSF88723">
    <property type="entry name" value="PIN domain-like"/>
    <property type="match status" value="1"/>
</dbReference>
<dbReference type="Pfam" id="PF01850">
    <property type="entry name" value="PIN"/>
    <property type="match status" value="1"/>
</dbReference>
<organism evidence="2 3">
    <name type="scientific">Methylomonas defluvii</name>
    <dbReference type="NCBI Taxonomy" id="3045149"/>
    <lineage>
        <taxon>Bacteria</taxon>
        <taxon>Pseudomonadati</taxon>
        <taxon>Pseudomonadota</taxon>
        <taxon>Gammaproteobacteria</taxon>
        <taxon>Methylococcales</taxon>
        <taxon>Methylococcaceae</taxon>
        <taxon>Methylomonas</taxon>
    </lineage>
</organism>
<evidence type="ECO:0000313" key="2">
    <source>
        <dbReference type="EMBL" id="MDX8129002.1"/>
    </source>
</evidence>
<sequence length="167" mass="18860">MTISVLLDTGFLISLVDRNRPNHKTAGQYYKFLVEQRSAIYLSAIVASEFAIKQPITDLPLKNFRILPFNITHSIESARLSNLLGPKDAGDNRAVVREDVKIMAQASHENIQFILTEDGSTLFKYCERLQKARNFNVRAIKLADGFDPSLLRIDGQKSIFSVTDEED</sequence>
<dbReference type="Proteomes" id="UP001284537">
    <property type="component" value="Unassembled WGS sequence"/>
</dbReference>
<proteinExistence type="predicted"/>
<comment type="caution">
    <text evidence="2">The sequence shown here is derived from an EMBL/GenBank/DDBJ whole genome shotgun (WGS) entry which is preliminary data.</text>
</comment>
<reference evidence="2 3" key="1">
    <citation type="submission" date="2023-11" db="EMBL/GenBank/DDBJ databases">
        <authorList>
            <person name="Ouyang M.-Y."/>
        </authorList>
    </citation>
    <scope>NUCLEOTIDE SEQUENCE [LARGE SCALE GENOMIC DNA]</scope>
    <source>
        <strain evidence="2 3">OY6</strain>
    </source>
</reference>
<feature type="domain" description="PIN" evidence="1">
    <location>
        <begin position="5"/>
        <end position="119"/>
    </location>
</feature>
<gene>
    <name evidence="2" type="ORF">QLH52_17015</name>
</gene>
<evidence type="ECO:0000313" key="3">
    <source>
        <dbReference type="Proteomes" id="UP001284537"/>
    </source>
</evidence>
<name>A0ABU4UHQ1_9GAMM</name>
<keyword evidence="3" id="KW-1185">Reference proteome</keyword>
<dbReference type="InterPro" id="IPR029060">
    <property type="entry name" value="PIN-like_dom_sf"/>
</dbReference>
<evidence type="ECO:0000259" key="1">
    <source>
        <dbReference type="Pfam" id="PF01850"/>
    </source>
</evidence>